<gene>
    <name evidence="2" type="ORF">IAR63_17805</name>
</gene>
<name>A0A7H0F5M2_9CYAN</name>
<dbReference type="Proteomes" id="UP000516013">
    <property type="component" value="Plasmid p-r.curvispora1"/>
</dbReference>
<dbReference type="AlphaFoldDB" id="A0A7H0F5M2"/>
<accession>A0A7H0F5M2</accession>
<feature type="region of interest" description="Disordered" evidence="1">
    <location>
        <begin position="60"/>
        <end position="85"/>
    </location>
</feature>
<reference evidence="2 3" key="1">
    <citation type="submission" date="2020-08" db="EMBL/GenBank/DDBJ databases">
        <title>Complete genome sequence of Raphidiopsis curvispora isolated from drinking water reservoir in South Korea.</title>
        <authorList>
            <person name="Jeong J."/>
        </authorList>
    </citation>
    <scope>NUCLEOTIDE SEQUENCE [LARGE SCALE GENOMIC DNA]</scope>
    <source>
        <strain evidence="2 3">GIHE-G1</strain>
        <plasmid evidence="2 3">p-r.curvispora1</plasmid>
    </source>
</reference>
<keyword evidence="3" id="KW-1185">Reference proteome</keyword>
<evidence type="ECO:0000313" key="2">
    <source>
        <dbReference type="EMBL" id="QNP31338.1"/>
    </source>
</evidence>
<dbReference type="EMBL" id="CP060823">
    <property type="protein sequence ID" value="QNP31338.1"/>
    <property type="molecule type" value="Genomic_DNA"/>
</dbReference>
<evidence type="ECO:0000313" key="3">
    <source>
        <dbReference type="Proteomes" id="UP000516013"/>
    </source>
</evidence>
<dbReference type="RefSeq" id="WP_187707519.1">
    <property type="nucleotide sequence ID" value="NZ_CP060823.1"/>
</dbReference>
<dbReference type="KEGG" id="ccur:IAR63_17805"/>
<keyword evidence="2" id="KW-0614">Plasmid</keyword>
<sequence>MLSRLKLKERSHYTSYGRLRSTPYGRSHYTPYESSHSVFPPVPSQGKILNVLKGDCITPPDGRLRSTPYGRSRRTSNLETVRGGDRESIPGLKCDLKRVFLLRGAYSPRGFTALALV</sequence>
<geneLocation type="plasmid" evidence="2 3">
    <name>p-r.curvispora1</name>
</geneLocation>
<evidence type="ECO:0000256" key="1">
    <source>
        <dbReference type="SAM" id="MobiDB-lite"/>
    </source>
</evidence>
<proteinExistence type="predicted"/>
<protein>
    <submittedName>
        <fullName evidence="2">Uncharacterized protein</fullName>
    </submittedName>
</protein>
<organism evidence="2 3">
    <name type="scientific">Cylindrospermopsis curvispora GIHE-G1</name>
    <dbReference type="NCBI Taxonomy" id="2666332"/>
    <lineage>
        <taxon>Bacteria</taxon>
        <taxon>Bacillati</taxon>
        <taxon>Cyanobacteriota</taxon>
        <taxon>Cyanophyceae</taxon>
        <taxon>Nostocales</taxon>
        <taxon>Aphanizomenonaceae</taxon>
        <taxon>Cylindrospermopsis</taxon>
    </lineage>
</organism>